<gene>
    <name evidence="2" type="ORF">S01H4_20191</name>
</gene>
<comment type="caution">
    <text evidence="2">The sequence shown here is derived from an EMBL/GenBank/DDBJ whole genome shotgun (WGS) entry which is preliminary data.</text>
</comment>
<dbReference type="SUPFAM" id="SSF51905">
    <property type="entry name" value="FAD/NAD(P)-binding domain"/>
    <property type="match status" value="1"/>
</dbReference>
<dbReference type="Gene3D" id="3.50.50.60">
    <property type="entry name" value="FAD/NAD(P)-binding domain"/>
    <property type="match status" value="1"/>
</dbReference>
<name>X0ZP70_9ZZZZ</name>
<feature type="non-terminal residue" evidence="2">
    <location>
        <position position="186"/>
    </location>
</feature>
<dbReference type="EMBL" id="BART01009057">
    <property type="protein sequence ID" value="GAG62193.1"/>
    <property type="molecule type" value="Genomic_DNA"/>
</dbReference>
<evidence type="ECO:0000259" key="1">
    <source>
        <dbReference type="Pfam" id="PF01593"/>
    </source>
</evidence>
<organism evidence="2">
    <name type="scientific">marine sediment metagenome</name>
    <dbReference type="NCBI Taxonomy" id="412755"/>
    <lineage>
        <taxon>unclassified sequences</taxon>
        <taxon>metagenomes</taxon>
        <taxon>ecological metagenomes</taxon>
    </lineage>
</organism>
<reference evidence="2" key="1">
    <citation type="journal article" date="2014" name="Front. Microbiol.">
        <title>High frequency of phylogenetically diverse reductive dehalogenase-homologous genes in deep subseafloor sedimentary metagenomes.</title>
        <authorList>
            <person name="Kawai M."/>
            <person name="Futagami T."/>
            <person name="Toyoda A."/>
            <person name="Takaki Y."/>
            <person name="Nishi S."/>
            <person name="Hori S."/>
            <person name="Arai W."/>
            <person name="Tsubouchi T."/>
            <person name="Morono Y."/>
            <person name="Uchiyama I."/>
            <person name="Ito T."/>
            <person name="Fujiyama A."/>
            <person name="Inagaki F."/>
            <person name="Takami H."/>
        </authorList>
    </citation>
    <scope>NUCLEOTIDE SEQUENCE</scope>
    <source>
        <strain evidence="2">Expedition CK06-06</strain>
    </source>
</reference>
<protein>
    <recommendedName>
        <fullName evidence="1">Amine oxidase domain-containing protein</fullName>
    </recommendedName>
</protein>
<proteinExistence type="predicted"/>
<dbReference type="Pfam" id="PF01593">
    <property type="entry name" value="Amino_oxidase"/>
    <property type="match status" value="1"/>
</dbReference>
<dbReference type="InterPro" id="IPR036188">
    <property type="entry name" value="FAD/NAD-bd_sf"/>
</dbReference>
<feature type="domain" description="Amine oxidase" evidence="1">
    <location>
        <begin position="32"/>
        <end position="164"/>
    </location>
</feature>
<dbReference type="Gene3D" id="3.90.660.10">
    <property type="match status" value="1"/>
</dbReference>
<accession>X0ZP70</accession>
<dbReference type="InterPro" id="IPR002937">
    <property type="entry name" value="Amino_oxidase"/>
</dbReference>
<dbReference type="AlphaFoldDB" id="X0ZP70"/>
<sequence>MLKTMVFMYIETLGNRDLFVGSREATEEEYRDLRKTYDLFDKKLEASAKKATGDDDNARTALGEDFFKRPWGYTVASNWGVWGMAQNSKDYSPVDWWNSVGGGQHYCREGYGTLVAHYDQSVPVSLGTWVKEIDWQGDGVKVITLSGTIKARAAILTVSVGVLAFMDKSSGQLHIIPMRSSNLLLA</sequence>
<dbReference type="GO" id="GO:0016491">
    <property type="term" value="F:oxidoreductase activity"/>
    <property type="evidence" value="ECO:0007669"/>
    <property type="project" value="InterPro"/>
</dbReference>
<evidence type="ECO:0000313" key="2">
    <source>
        <dbReference type="EMBL" id="GAG62193.1"/>
    </source>
</evidence>